<accession>A0A7C4RNN3</accession>
<dbReference type="AlphaFoldDB" id="A0A7C4RNN3"/>
<dbReference type="Pfam" id="PF10706">
    <property type="entry name" value="Aminoglyc_resit"/>
    <property type="match status" value="1"/>
</dbReference>
<gene>
    <name evidence="1" type="ORF">ENS29_01085</name>
</gene>
<evidence type="ECO:0008006" key="2">
    <source>
        <dbReference type="Google" id="ProtNLM"/>
    </source>
</evidence>
<comment type="caution">
    <text evidence="1">The sequence shown here is derived from an EMBL/GenBank/DDBJ whole genome shotgun (WGS) entry which is preliminary data.</text>
</comment>
<sequence length="183" mass="21585">MKLEIVLKMLMERFRKEGIAFVLSGGFALSTMEVVRFTKDIDFMVFEEDKDKVDRIMTECGYEKQGFSSNEIISYWSPLKGFGQVDFLLARRKYTRAMIQRAVEKPVFGGRLSVHTIRPEDLIGLKVQAICNDFDNRYPIDKSDIQRLLKLHRGHMDMVLVREYFRVFDKEGWLDEWLREIDG</sequence>
<dbReference type="InterPro" id="IPR019646">
    <property type="entry name" value="Aminoglyc_AdlTrfase"/>
</dbReference>
<dbReference type="EMBL" id="DSUH01000023">
    <property type="protein sequence ID" value="HGU31433.1"/>
    <property type="molecule type" value="Genomic_DNA"/>
</dbReference>
<reference evidence="1" key="1">
    <citation type="journal article" date="2020" name="mSystems">
        <title>Genome- and Community-Level Interaction Insights into Carbon Utilization and Element Cycling Functions of Hydrothermarchaeota in Hydrothermal Sediment.</title>
        <authorList>
            <person name="Zhou Z."/>
            <person name="Liu Y."/>
            <person name="Xu W."/>
            <person name="Pan J."/>
            <person name="Luo Z.H."/>
            <person name="Li M."/>
        </authorList>
    </citation>
    <scope>NUCLEOTIDE SEQUENCE [LARGE SCALE GENOMIC DNA]</scope>
    <source>
        <strain evidence="1">SpSt-477</strain>
    </source>
</reference>
<organism evidence="1">
    <name type="scientific">Desulfatirhabdium butyrativorans</name>
    <dbReference type="NCBI Taxonomy" id="340467"/>
    <lineage>
        <taxon>Bacteria</taxon>
        <taxon>Pseudomonadati</taxon>
        <taxon>Thermodesulfobacteriota</taxon>
        <taxon>Desulfobacteria</taxon>
        <taxon>Desulfobacterales</taxon>
        <taxon>Desulfatirhabdiaceae</taxon>
        <taxon>Desulfatirhabdium</taxon>
    </lineage>
</organism>
<dbReference type="Gene3D" id="3.30.460.40">
    <property type="match status" value="1"/>
</dbReference>
<proteinExistence type="predicted"/>
<dbReference type="SUPFAM" id="SSF81301">
    <property type="entry name" value="Nucleotidyltransferase"/>
    <property type="match status" value="1"/>
</dbReference>
<dbReference type="InterPro" id="IPR043519">
    <property type="entry name" value="NT_sf"/>
</dbReference>
<name>A0A7C4RNN3_9BACT</name>
<evidence type="ECO:0000313" key="1">
    <source>
        <dbReference type="EMBL" id="HGU31433.1"/>
    </source>
</evidence>
<protein>
    <recommendedName>
        <fullName evidence="2">Nucleotidyltransferase family protein</fullName>
    </recommendedName>
</protein>